<evidence type="ECO:0000313" key="4">
    <source>
        <dbReference type="EMBL" id="OWF37279.1"/>
    </source>
</evidence>
<accession>A0A210PLB5</accession>
<keyword evidence="5" id="KW-1185">Reference proteome</keyword>
<keyword evidence="1" id="KW-0175">Coiled coil</keyword>
<comment type="caution">
    <text evidence="4">The sequence shown here is derived from an EMBL/GenBank/DDBJ whole genome shotgun (WGS) entry which is preliminary data.</text>
</comment>
<reference evidence="4 5" key="1">
    <citation type="journal article" date="2017" name="Nat. Ecol. Evol.">
        <title>Scallop genome provides insights into evolution of bilaterian karyotype and development.</title>
        <authorList>
            <person name="Wang S."/>
            <person name="Zhang J."/>
            <person name="Jiao W."/>
            <person name="Li J."/>
            <person name="Xun X."/>
            <person name="Sun Y."/>
            <person name="Guo X."/>
            <person name="Huan P."/>
            <person name="Dong B."/>
            <person name="Zhang L."/>
            <person name="Hu X."/>
            <person name="Sun X."/>
            <person name="Wang J."/>
            <person name="Zhao C."/>
            <person name="Wang Y."/>
            <person name="Wang D."/>
            <person name="Huang X."/>
            <person name="Wang R."/>
            <person name="Lv J."/>
            <person name="Li Y."/>
            <person name="Zhang Z."/>
            <person name="Liu B."/>
            <person name="Lu W."/>
            <person name="Hui Y."/>
            <person name="Liang J."/>
            <person name="Zhou Z."/>
            <person name="Hou R."/>
            <person name="Li X."/>
            <person name="Liu Y."/>
            <person name="Li H."/>
            <person name="Ning X."/>
            <person name="Lin Y."/>
            <person name="Zhao L."/>
            <person name="Xing Q."/>
            <person name="Dou J."/>
            <person name="Li Y."/>
            <person name="Mao J."/>
            <person name="Guo H."/>
            <person name="Dou H."/>
            <person name="Li T."/>
            <person name="Mu C."/>
            <person name="Jiang W."/>
            <person name="Fu Q."/>
            <person name="Fu X."/>
            <person name="Miao Y."/>
            <person name="Liu J."/>
            <person name="Yu Q."/>
            <person name="Li R."/>
            <person name="Liao H."/>
            <person name="Li X."/>
            <person name="Kong Y."/>
            <person name="Jiang Z."/>
            <person name="Chourrout D."/>
            <person name="Li R."/>
            <person name="Bao Z."/>
        </authorList>
    </citation>
    <scope>NUCLEOTIDE SEQUENCE [LARGE SCALE GENOMIC DNA]</scope>
    <source>
        <strain evidence="4 5">PY_sf001</strain>
    </source>
</reference>
<evidence type="ECO:0000256" key="1">
    <source>
        <dbReference type="SAM" id="Coils"/>
    </source>
</evidence>
<feature type="region of interest" description="Disordered" evidence="2">
    <location>
        <begin position="65"/>
        <end position="84"/>
    </location>
</feature>
<feature type="coiled-coil region" evidence="1">
    <location>
        <begin position="87"/>
        <end position="184"/>
    </location>
</feature>
<evidence type="ECO:0000313" key="5">
    <source>
        <dbReference type="Proteomes" id="UP000242188"/>
    </source>
</evidence>
<dbReference type="Pfam" id="PF16026">
    <property type="entry name" value="MIEAP"/>
    <property type="match status" value="1"/>
</dbReference>
<feature type="domain" description="Mitochondria-eating protein C-terminal" evidence="3">
    <location>
        <begin position="206"/>
        <end position="390"/>
    </location>
</feature>
<evidence type="ECO:0000256" key="2">
    <source>
        <dbReference type="SAM" id="MobiDB-lite"/>
    </source>
</evidence>
<proteinExistence type="predicted"/>
<name>A0A210PLB5_MIZYE</name>
<dbReference type="OrthoDB" id="6076596at2759"/>
<dbReference type="InterPro" id="IPR031981">
    <property type="entry name" value="MIEAP_C"/>
</dbReference>
<dbReference type="AlphaFoldDB" id="A0A210PLB5"/>
<protein>
    <recommendedName>
        <fullName evidence="3">Mitochondria-eating protein C-terminal domain-containing protein</fullName>
    </recommendedName>
</protein>
<gene>
    <name evidence="4" type="ORF">KP79_PYT12697</name>
</gene>
<dbReference type="STRING" id="6573.A0A210PLB5"/>
<dbReference type="EMBL" id="NEDP02005592">
    <property type="protein sequence ID" value="OWF37279.1"/>
    <property type="molecule type" value="Genomic_DNA"/>
</dbReference>
<evidence type="ECO:0000259" key="3">
    <source>
        <dbReference type="Pfam" id="PF16026"/>
    </source>
</evidence>
<organism evidence="4 5">
    <name type="scientific">Mizuhopecten yessoensis</name>
    <name type="common">Japanese scallop</name>
    <name type="synonym">Patinopecten yessoensis</name>
    <dbReference type="NCBI Taxonomy" id="6573"/>
    <lineage>
        <taxon>Eukaryota</taxon>
        <taxon>Metazoa</taxon>
        <taxon>Spiralia</taxon>
        <taxon>Lophotrochozoa</taxon>
        <taxon>Mollusca</taxon>
        <taxon>Bivalvia</taxon>
        <taxon>Autobranchia</taxon>
        <taxon>Pteriomorphia</taxon>
        <taxon>Pectinida</taxon>
        <taxon>Pectinoidea</taxon>
        <taxon>Pectinidae</taxon>
        <taxon>Mizuhopecten</taxon>
    </lineage>
</organism>
<sequence>MAASRQVLKGRLERLKYDLDKIHKETEDLLRQYPWRSATDGTIQTKYETMLRSVRAGMDKKLGSADREHPFAMPGTPRRGPVDSTSAETAYNIYKDLQSKCETQEREGKDAKHTIARLTRENADLQRQLDKTIDDVKMSTQTPRIHPDVVTELRKQVNVLRGEKAELRKQLKQMYAEKNEHMNRVVAKNRLIEGNPALTDSSDPNRPTTIAERLTNVYSHEWMEAFESLIKIHETERECTDTLLAWLTSCYEICRKKAEDQREWCKRCLSLDSKPLSTAVPTSVAVAIRDFQKKTAVNTLPHVKEICWSRLGVRTEEPEIPAYVHKCAELCWYMAIQNPPLEMEWLVERGTPFDTELFSSYTLSGDKVDYVTWPVLYMGAGLTVMAKGVAQGYDKEK</sequence>
<dbReference type="Proteomes" id="UP000242188">
    <property type="component" value="Unassembled WGS sequence"/>
</dbReference>